<comment type="caution">
    <text evidence="1">The sequence shown here is derived from an EMBL/GenBank/DDBJ whole genome shotgun (WGS) entry which is preliminary data.</text>
</comment>
<organism evidence="1 2">
    <name type="scientific">[Clostridium] methylpentosum DSM 5476</name>
    <dbReference type="NCBI Taxonomy" id="537013"/>
    <lineage>
        <taxon>Bacteria</taxon>
        <taxon>Bacillati</taxon>
        <taxon>Bacillota</taxon>
        <taxon>Clostridia</taxon>
        <taxon>Eubacteriales</taxon>
        <taxon>Oscillospiraceae</taxon>
        <taxon>Oscillospiraceae incertae sedis</taxon>
    </lineage>
</organism>
<dbReference type="Proteomes" id="UP000003340">
    <property type="component" value="Unassembled WGS sequence"/>
</dbReference>
<reference evidence="1 2" key="2">
    <citation type="submission" date="2009-02" db="EMBL/GenBank/DDBJ databases">
        <title>Draft genome sequence of Clostridium methylpentosum (DSM 5476).</title>
        <authorList>
            <person name="Sudarsanam P."/>
            <person name="Ley R."/>
            <person name="Guruge J."/>
            <person name="Turnbaugh P.J."/>
            <person name="Mahowald M."/>
            <person name="Liep D."/>
            <person name="Gordon J."/>
        </authorList>
    </citation>
    <scope>NUCLEOTIDE SEQUENCE [LARGE SCALE GENOMIC DNA]</scope>
    <source>
        <strain evidence="1 2">DSM 5476</strain>
    </source>
</reference>
<evidence type="ECO:0000313" key="1">
    <source>
        <dbReference type="EMBL" id="EEG30188.1"/>
    </source>
</evidence>
<proteinExistence type="predicted"/>
<name>C0EEE0_9FIRM</name>
<accession>C0EEE0</accession>
<gene>
    <name evidence="1" type="ORF">CLOSTMETH_02220</name>
</gene>
<dbReference type="AlphaFoldDB" id="C0EEE0"/>
<keyword evidence="2" id="KW-1185">Reference proteome</keyword>
<dbReference type="EMBL" id="ACEC01000068">
    <property type="protein sequence ID" value="EEG30188.1"/>
    <property type="molecule type" value="Genomic_DNA"/>
</dbReference>
<protein>
    <submittedName>
        <fullName evidence="1">Uncharacterized protein</fullName>
    </submittedName>
</protein>
<reference evidence="1 2" key="1">
    <citation type="submission" date="2009-01" db="EMBL/GenBank/DDBJ databases">
        <authorList>
            <person name="Fulton L."/>
            <person name="Clifton S."/>
            <person name="Fulton B."/>
            <person name="Xu J."/>
            <person name="Minx P."/>
            <person name="Pepin K.H."/>
            <person name="Johnson M."/>
            <person name="Bhonagiri V."/>
            <person name="Nash W.E."/>
            <person name="Mardis E.R."/>
            <person name="Wilson R.K."/>
        </authorList>
    </citation>
    <scope>NUCLEOTIDE SEQUENCE [LARGE SCALE GENOMIC DNA]</scope>
    <source>
        <strain evidence="1 2">DSM 5476</strain>
    </source>
</reference>
<sequence>MSIEYHQTTLKNAQLEMDHLINSLPSDIATYSVEGEQLQRRCDRISRDTPVQSTSLKLKATRLTSFMMPTGNGWKQ</sequence>
<dbReference type="HOGENOM" id="CLU_2648124_0_0_9"/>
<evidence type="ECO:0000313" key="2">
    <source>
        <dbReference type="Proteomes" id="UP000003340"/>
    </source>
</evidence>